<reference evidence="1 2" key="1">
    <citation type="journal article" date="2019" name="Mol. Biol. Evol.">
        <title>Blast fungal genomes show frequent chromosomal changes, gene gains and losses, and effector gene turnover.</title>
        <authorList>
            <person name="Gomez Luciano L.B."/>
            <person name="Jason Tsai I."/>
            <person name="Chuma I."/>
            <person name="Tosa Y."/>
            <person name="Chen Y.H."/>
            <person name="Li J.Y."/>
            <person name="Li M.Y."/>
            <person name="Jade Lu M.Y."/>
            <person name="Nakayashiki H."/>
            <person name="Li W.H."/>
        </authorList>
    </citation>
    <scope>NUCLEOTIDE SEQUENCE [LARGE SCALE GENOMIC DNA]</scope>
    <source>
        <strain evidence="1">MZ5-1-6</strain>
    </source>
</reference>
<dbReference type="PANTHER" id="PTHR12242">
    <property type="entry name" value="OS02G0130600 PROTEIN-RELATED"/>
    <property type="match status" value="1"/>
</dbReference>
<dbReference type="AlphaFoldDB" id="A0A4P7NF33"/>
<evidence type="ECO:0000313" key="2">
    <source>
        <dbReference type="Proteomes" id="UP000294847"/>
    </source>
</evidence>
<accession>A0A4P7NF33</accession>
<evidence type="ECO:0000313" key="1">
    <source>
        <dbReference type="EMBL" id="QBZ60479.1"/>
    </source>
</evidence>
<protein>
    <submittedName>
        <fullName evidence="1">Uncharacterized protein</fullName>
    </submittedName>
</protein>
<sequence>MGNPFAFGHDEFDSSNRFVTSWFLPPWVLFACRLLFGLYALTTQFVSIGTQVALGQSADATAEFSYFTVLTYWGIAFYLLVSAVHTATYAATGRPLLARFPRSLQALHSLYYTTVSVYPFIVTIVYWGVLYVGPWFNTTFSAWSNVSRHAMNSGFALFEILVARTDLPPWIHLFWLIIILCLYLALAYVTHATKGFYVYPFLDPAGGAGKLAAYICGIAVGCIVIFLLVLGLIWLRKWVTERKLGMRGKLSSRDRPASSTISDPETAQHGKYDR</sequence>
<dbReference type="Proteomes" id="UP000294847">
    <property type="component" value="Chromosome 4"/>
</dbReference>
<dbReference type="OMA" id="QHAMNSG"/>
<dbReference type="PANTHER" id="PTHR12242:SF1">
    <property type="entry name" value="MYND-TYPE DOMAIN-CONTAINING PROTEIN"/>
    <property type="match status" value="1"/>
</dbReference>
<dbReference type="GO" id="GO:0016020">
    <property type="term" value="C:membrane"/>
    <property type="evidence" value="ECO:0007669"/>
    <property type="project" value="TreeGrafter"/>
</dbReference>
<proteinExistence type="predicted"/>
<name>A0A4P7NF33_PYROR</name>
<dbReference type="VEuPathDB" id="FungiDB:M_BR32_EuGene_00033231"/>
<organism evidence="1 2">
    <name type="scientific">Pyricularia oryzae</name>
    <name type="common">Rice blast fungus</name>
    <name type="synonym">Magnaporthe oryzae</name>
    <dbReference type="NCBI Taxonomy" id="318829"/>
    <lineage>
        <taxon>Eukaryota</taxon>
        <taxon>Fungi</taxon>
        <taxon>Dikarya</taxon>
        <taxon>Ascomycota</taxon>
        <taxon>Pezizomycotina</taxon>
        <taxon>Sordariomycetes</taxon>
        <taxon>Sordariomycetidae</taxon>
        <taxon>Magnaporthales</taxon>
        <taxon>Pyriculariaceae</taxon>
        <taxon>Pyricularia</taxon>
    </lineage>
</organism>
<dbReference type="EMBL" id="CP034207">
    <property type="protein sequence ID" value="QBZ60479.1"/>
    <property type="molecule type" value="Genomic_DNA"/>
</dbReference>
<gene>
    <name evidence="1" type="ORF">PoMZ_07420</name>
</gene>